<evidence type="ECO:0000313" key="1">
    <source>
        <dbReference type="EMBL" id="ORY53036.1"/>
    </source>
</evidence>
<dbReference type="Proteomes" id="UP000193642">
    <property type="component" value="Unassembled WGS sequence"/>
</dbReference>
<proteinExistence type="predicted"/>
<dbReference type="EMBL" id="MCGO01000002">
    <property type="protein sequence ID" value="ORY53036.1"/>
    <property type="molecule type" value="Genomic_DNA"/>
</dbReference>
<accession>A0A1Y2D1N3</accession>
<dbReference type="PANTHER" id="PTHR35020:SF2">
    <property type="entry name" value="N-ACETYLGLUCOSAMINE-INDUCED PROTEIN 1"/>
    <property type="match status" value="1"/>
</dbReference>
<dbReference type="PANTHER" id="PTHR35020">
    <property type="entry name" value="N-ACETYLGLUCOSAMINE-INDUCED PROTEIN 1"/>
    <property type="match status" value="1"/>
</dbReference>
<evidence type="ECO:0000313" key="2">
    <source>
        <dbReference type="Proteomes" id="UP000193642"/>
    </source>
</evidence>
<dbReference type="GO" id="GO:0005737">
    <property type="term" value="C:cytoplasm"/>
    <property type="evidence" value="ECO:0007669"/>
    <property type="project" value="TreeGrafter"/>
</dbReference>
<sequence>MDTAAIMTNVPAPVMVPFKGLVSWSDILDIVATRTMDRFSRTPEITQKYQTYFKTHVSRFASTSDCVKVDELRFPSYVGEDGLIRAVSLKEAMDQGAVEPWSLIPNRFPYATESGIEHFVLWSVGENELPAVDPARKTVPEIHHAHVFVLTG</sequence>
<protein>
    <submittedName>
        <fullName evidence="1">Uncharacterized protein</fullName>
    </submittedName>
</protein>
<dbReference type="OrthoDB" id="498286at2759"/>
<keyword evidence="2" id="KW-1185">Reference proteome</keyword>
<dbReference type="GO" id="GO:0006044">
    <property type="term" value="P:N-acetylglucosamine metabolic process"/>
    <property type="evidence" value="ECO:0007669"/>
    <property type="project" value="TreeGrafter"/>
</dbReference>
<dbReference type="Pfam" id="PF12239">
    <property type="entry name" value="DUF3605"/>
    <property type="match status" value="1"/>
</dbReference>
<dbReference type="InterPro" id="IPR022036">
    <property type="entry name" value="DUF3605"/>
</dbReference>
<name>A0A1Y2D1N3_9FUNG</name>
<organism evidence="1 2">
    <name type="scientific">Rhizoclosmatium globosum</name>
    <dbReference type="NCBI Taxonomy" id="329046"/>
    <lineage>
        <taxon>Eukaryota</taxon>
        <taxon>Fungi</taxon>
        <taxon>Fungi incertae sedis</taxon>
        <taxon>Chytridiomycota</taxon>
        <taxon>Chytridiomycota incertae sedis</taxon>
        <taxon>Chytridiomycetes</taxon>
        <taxon>Chytridiales</taxon>
        <taxon>Chytriomycetaceae</taxon>
        <taxon>Rhizoclosmatium</taxon>
    </lineage>
</organism>
<comment type="caution">
    <text evidence="1">The sequence shown here is derived from an EMBL/GenBank/DDBJ whole genome shotgun (WGS) entry which is preliminary data.</text>
</comment>
<reference evidence="1 2" key="1">
    <citation type="submission" date="2016-07" db="EMBL/GenBank/DDBJ databases">
        <title>Pervasive Adenine N6-methylation of Active Genes in Fungi.</title>
        <authorList>
            <consortium name="DOE Joint Genome Institute"/>
            <person name="Mondo S.J."/>
            <person name="Dannebaum R.O."/>
            <person name="Kuo R.C."/>
            <person name="Labutti K."/>
            <person name="Haridas S."/>
            <person name="Kuo A."/>
            <person name="Salamov A."/>
            <person name="Ahrendt S.R."/>
            <person name="Lipzen A."/>
            <person name="Sullivan W."/>
            <person name="Andreopoulos W.B."/>
            <person name="Clum A."/>
            <person name="Lindquist E."/>
            <person name="Daum C."/>
            <person name="Ramamoorthy G.K."/>
            <person name="Gryganskyi A."/>
            <person name="Culley D."/>
            <person name="Magnuson J.K."/>
            <person name="James T.Y."/>
            <person name="O'Malley M.A."/>
            <person name="Stajich J.E."/>
            <person name="Spatafora J.W."/>
            <person name="Visel A."/>
            <person name="Grigoriev I.V."/>
        </authorList>
    </citation>
    <scope>NUCLEOTIDE SEQUENCE [LARGE SCALE GENOMIC DNA]</scope>
    <source>
        <strain evidence="1 2">JEL800</strain>
    </source>
</reference>
<dbReference type="AlphaFoldDB" id="A0A1Y2D1N3"/>
<gene>
    <name evidence="1" type="ORF">BCR33DRAFT_711425</name>
</gene>